<evidence type="ECO:0000313" key="1">
    <source>
        <dbReference type="EMBL" id="KAH6934691.1"/>
    </source>
</evidence>
<keyword evidence="2" id="KW-1185">Reference proteome</keyword>
<comment type="caution">
    <text evidence="1">The sequence shown here is derived from an EMBL/GenBank/DDBJ whole genome shotgun (WGS) entry which is preliminary data.</text>
</comment>
<proteinExistence type="predicted"/>
<organism evidence="1 2">
    <name type="scientific">Hyalomma asiaticum</name>
    <name type="common">Tick</name>
    <dbReference type="NCBI Taxonomy" id="266040"/>
    <lineage>
        <taxon>Eukaryota</taxon>
        <taxon>Metazoa</taxon>
        <taxon>Ecdysozoa</taxon>
        <taxon>Arthropoda</taxon>
        <taxon>Chelicerata</taxon>
        <taxon>Arachnida</taxon>
        <taxon>Acari</taxon>
        <taxon>Parasitiformes</taxon>
        <taxon>Ixodida</taxon>
        <taxon>Ixodoidea</taxon>
        <taxon>Ixodidae</taxon>
        <taxon>Hyalomminae</taxon>
        <taxon>Hyalomma</taxon>
    </lineage>
</organism>
<protein>
    <submittedName>
        <fullName evidence="1">Uncharacterized protein</fullName>
    </submittedName>
</protein>
<dbReference type="EMBL" id="CM023484">
    <property type="protein sequence ID" value="KAH6934691.1"/>
    <property type="molecule type" value="Genomic_DNA"/>
</dbReference>
<sequence length="346" mass="37363">MLGGFAPGSRPDLGSRAALTPHRGAAVAAAGARNVEARKKARREIAPPPAHPSSLENLPPLGKASTNQEDQVNTSSRSPAQGSVAMATAVRQGSETVYYLDAGQLKAQKSVGGCGGGATCVPVQVGSPGRSSKAVYRMVPSSPIQAERVYQPTAGTTFAGGLQCDSCPPLCRQKKASVPDDRRYVAEPQVIRLVPKGNNFYIEDVKPPSQLQQQKSSTKSARQKLPNVMQIVDDRDWYDDVEVEEPSESEAGPETCRECLEEFMRRRRTPDVESPVYVTKAPKSKRSYSRRLASSPSPQRASSRGPLPAASSPRCTTCTDCQPSYATVRSVSKPNTARSRSRKWYE</sequence>
<accession>A0ACB7SKW4</accession>
<reference evidence="1" key="1">
    <citation type="submission" date="2020-05" db="EMBL/GenBank/DDBJ databases">
        <title>Large-scale comparative analyses of tick genomes elucidate their genetic diversity and vector capacities.</title>
        <authorList>
            <person name="Jia N."/>
            <person name="Wang J."/>
            <person name="Shi W."/>
            <person name="Du L."/>
            <person name="Sun Y."/>
            <person name="Zhan W."/>
            <person name="Jiang J."/>
            <person name="Wang Q."/>
            <person name="Zhang B."/>
            <person name="Ji P."/>
            <person name="Sakyi L.B."/>
            <person name="Cui X."/>
            <person name="Yuan T."/>
            <person name="Jiang B."/>
            <person name="Yang W."/>
            <person name="Lam T.T.-Y."/>
            <person name="Chang Q."/>
            <person name="Ding S."/>
            <person name="Wang X."/>
            <person name="Zhu J."/>
            <person name="Ruan X."/>
            <person name="Zhao L."/>
            <person name="Wei J."/>
            <person name="Que T."/>
            <person name="Du C."/>
            <person name="Cheng J."/>
            <person name="Dai P."/>
            <person name="Han X."/>
            <person name="Huang E."/>
            <person name="Gao Y."/>
            <person name="Liu J."/>
            <person name="Shao H."/>
            <person name="Ye R."/>
            <person name="Li L."/>
            <person name="Wei W."/>
            <person name="Wang X."/>
            <person name="Wang C."/>
            <person name="Yang T."/>
            <person name="Huo Q."/>
            <person name="Li W."/>
            <person name="Guo W."/>
            <person name="Chen H."/>
            <person name="Zhou L."/>
            <person name="Ni X."/>
            <person name="Tian J."/>
            <person name="Zhou Y."/>
            <person name="Sheng Y."/>
            <person name="Liu T."/>
            <person name="Pan Y."/>
            <person name="Xia L."/>
            <person name="Li J."/>
            <person name="Zhao F."/>
            <person name="Cao W."/>
        </authorList>
    </citation>
    <scope>NUCLEOTIDE SEQUENCE</scope>
    <source>
        <strain evidence="1">Hyas-2018</strain>
    </source>
</reference>
<name>A0ACB7SKW4_HYAAI</name>
<evidence type="ECO:0000313" key="2">
    <source>
        <dbReference type="Proteomes" id="UP000821845"/>
    </source>
</evidence>
<gene>
    <name evidence="1" type="ORF">HPB50_027018</name>
</gene>
<dbReference type="Proteomes" id="UP000821845">
    <property type="component" value="Chromosome 4"/>
</dbReference>